<feature type="region of interest" description="Disordered" evidence="6">
    <location>
        <begin position="696"/>
        <end position="716"/>
    </location>
</feature>
<accession>A0A9W7FDV2</accession>
<dbReference type="EMBL" id="BRXZ01000370">
    <property type="protein sequence ID" value="GMI10331.1"/>
    <property type="molecule type" value="Genomic_DNA"/>
</dbReference>
<feature type="compositionally biased region" description="Polar residues" evidence="6">
    <location>
        <begin position="54"/>
        <end position="82"/>
    </location>
</feature>
<dbReference type="GO" id="GO:0008017">
    <property type="term" value="F:microtubule binding"/>
    <property type="evidence" value="ECO:0007669"/>
    <property type="project" value="InterPro"/>
</dbReference>
<evidence type="ECO:0000256" key="2">
    <source>
        <dbReference type="ARBA" id="ARBA00023054"/>
    </source>
</evidence>
<dbReference type="InterPro" id="IPR027417">
    <property type="entry name" value="P-loop_NTPase"/>
</dbReference>
<dbReference type="GO" id="GO:0003777">
    <property type="term" value="F:microtubule motor activity"/>
    <property type="evidence" value="ECO:0007669"/>
    <property type="project" value="InterPro"/>
</dbReference>
<keyword evidence="4" id="KW-0067">ATP-binding</keyword>
<evidence type="ECO:0000256" key="4">
    <source>
        <dbReference type="PROSITE-ProRule" id="PRU00283"/>
    </source>
</evidence>
<organism evidence="8 9">
    <name type="scientific">Triparma retinervis</name>
    <dbReference type="NCBI Taxonomy" id="2557542"/>
    <lineage>
        <taxon>Eukaryota</taxon>
        <taxon>Sar</taxon>
        <taxon>Stramenopiles</taxon>
        <taxon>Ochrophyta</taxon>
        <taxon>Bolidophyceae</taxon>
        <taxon>Parmales</taxon>
        <taxon>Triparmaceae</taxon>
        <taxon>Triparma</taxon>
    </lineage>
</organism>
<dbReference type="SMART" id="SM00129">
    <property type="entry name" value="KISc"/>
    <property type="match status" value="1"/>
</dbReference>
<feature type="coiled-coil region" evidence="5">
    <location>
        <begin position="480"/>
        <end position="525"/>
    </location>
</feature>
<comment type="caution">
    <text evidence="8">The sequence shown here is derived from an EMBL/GenBank/DDBJ whole genome shotgun (WGS) entry which is preliminary data.</text>
</comment>
<evidence type="ECO:0000256" key="3">
    <source>
        <dbReference type="ARBA" id="ARBA00023175"/>
    </source>
</evidence>
<feature type="domain" description="Kinesin motor" evidence="7">
    <location>
        <begin position="33"/>
        <end position="389"/>
    </location>
</feature>
<dbReference type="Gene3D" id="3.40.850.10">
    <property type="entry name" value="Kinesin motor domain"/>
    <property type="match status" value="1"/>
</dbReference>
<keyword evidence="4" id="KW-0547">Nucleotide-binding</keyword>
<dbReference type="OrthoDB" id="3176171at2759"/>
<evidence type="ECO:0000256" key="6">
    <source>
        <dbReference type="SAM" id="MobiDB-lite"/>
    </source>
</evidence>
<sequence>MSAPPLPNQIHSNPSSRPSTGSSTAGRATINETIRVVVRLRPTLAMDGDRMNSPRYQSNDEPTSATFITPQSLAPDSSYESNISSFTPSGELTYSKNYGEETKQFKFTSCAGPDVDQADIFDSNAKDIVKGVMDGYHGTILAYGQTGSGKTYTMRGEDDSPSTKGVIPRALEEMFQTAESSSDEVTFAISYLQIYCEVIYDMLDKSNSRKVLSIREKDNNLFVENLSKIPVNSVESCMKYIREGDQNRATAATNLNAHSSRSHAALIVTVTRRKPSPKAQKNNSKATVSNLVMVDLAGSERVKQSGARFQQFEELKAINLSLSALGNCVSALAAQRAHIPYRDSKLTRLLQHTLGGNSRTAMIVCCRPGNDEGGETYSTLMFARRASAVKVVAKVNEVLDYEKLYKEMQLNVDGNDDNLHQLEMDVARLKSELEKSKDATAAAVAQRDQISTRLQRLEAGFKASLAAVGGGEAGEGGDLIEAIEGVSEKWQDEIEGMQSQHARDLEEAKAKYEQKLKAYKSAANSANFDNEEVGLELEQAREGHLDTLKKCNALGEKLKQAERESGSRIAELLDEVNAKNLSIEDLESNALKQDKLYTIKITELVNRLEELEANSVKRTDDMVSREAVLEMETLFSETVEKLMDRVNQLEGKAKDKEEEKQIRQVGQRIEQSRNENTDPQAMAMLQQMESNMGFGGGIRAAPGGRIRKARNPRQAF</sequence>
<dbReference type="PANTHER" id="PTHR47968:SF36">
    <property type="entry name" value="KINESIN HEAVY CHAIN ISOFORM X1"/>
    <property type="match status" value="1"/>
</dbReference>
<dbReference type="GO" id="GO:0005524">
    <property type="term" value="F:ATP binding"/>
    <property type="evidence" value="ECO:0007669"/>
    <property type="project" value="UniProtKB-UniRule"/>
</dbReference>
<dbReference type="InterPro" id="IPR036961">
    <property type="entry name" value="Kinesin_motor_dom_sf"/>
</dbReference>
<keyword evidence="9" id="KW-1185">Reference proteome</keyword>
<evidence type="ECO:0000313" key="8">
    <source>
        <dbReference type="EMBL" id="GMI10331.1"/>
    </source>
</evidence>
<evidence type="ECO:0000256" key="5">
    <source>
        <dbReference type="SAM" id="Coils"/>
    </source>
</evidence>
<dbReference type="GO" id="GO:0007018">
    <property type="term" value="P:microtubule-based movement"/>
    <property type="evidence" value="ECO:0007669"/>
    <property type="project" value="InterPro"/>
</dbReference>
<reference evidence="8" key="1">
    <citation type="submission" date="2022-07" db="EMBL/GenBank/DDBJ databases">
        <title>Genome analysis of Parmales, a sister group of diatoms, reveals the evolutionary specialization of diatoms from phago-mixotrophs to photoautotrophs.</title>
        <authorList>
            <person name="Ban H."/>
            <person name="Sato S."/>
            <person name="Yoshikawa S."/>
            <person name="Kazumasa Y."/>
            <person name="Nakamura Y."/>
            <person name="Ichinomiya M."/>
            <person name="Saitoh K."/>
            <person name="Sato N."/>
            <person name="Blanc-Mathieu R."/>
            <person name="Endo H."/>
            <person name="Kuwata A."/>
            <person name="Ogata H."/>
        </authorList>
    </citation>
    <scope>NUCLEOTIDE SEQUENCE</scope>
</reference>
<name>A0A9W7FDV2_9STRA</name>
<dbReference type="PANTHER" id="PTHR47968">
    <property type="entry name" value="CENTROMERE PROTEIN E"/>
    <property type="match status" value="1"/>
</dbReference>
<proteinExistence type="inferred from homology"/>
<keyword evidence="2 5" id="KW-0175">Coiled coil</keyword>
<comment type="similarity">
    <text evidence="4">Belongs to the TRAFAC class myosin-kinesin ATPase superfamily. Kinesin family.</text>
</comment>
<evidence type="ECO:0000259" key="7">
    <source>
        <dbReference type="PROSITE" id="PS50067"/>
    </source>
</evidence>
<dbReference type="InterPro" id="IPR001752">
    <property type="entry name" value="Kinesin_motor_dom"/>
</dbReference>
<gene>
    <name evidence="8" type="ORF">TrRE_jg7770</name>
</gene>
<dbReference type="Pfam" id="PF00225">
    <property type="entry name" value="Kinesin"/>
    <property type="match status" value="1"/>
</dbReference>
<feature type="region of interest" description="Disordered" evidence="6">
    <location>
        <begin position="1"/>
        <end position="30"/>
    </location>
</feature>
<dbReference type="AlphaFoldDB" id="A0A9W7FDV2"/>
<feature type="coiled-coil region" evidence="5">
    <location>
        <begin position="412"/>
        <end position="439"/>
    </location>
</feature>
<protein>
    <recommendedName>
        <fullName evidence="7">Kinesin motor domain-containing protein</fullName>
    </recommendedName>
</protein>
<dbReference type="InterPro" id="IPR027640">
    <property type="entry name" value="Kinesin-like_fam"/>
</dbReference>
<dbReference type="CDD" id="cd00106">
    <property type="entry name" value="KISc"/>
    <property type="match status" value="1"/>
</dbReference>
<keyword evidence="3 4" id="KW-0505">Motor protein</keyword>
<keyword evidence="1" id="KW-0493">Microtubule</keyword>
<evidence type="ECO:0000313" key="9">
    <source>
        <dbReference type="Proteomes" id="UP001165082"/>
    </source>
</evidence>
<feature type="compositionally biased region" description="Basic and acidic residues" evidence="6">
    <location>
        <begin position="651"/>
        <end position="662"/>
    </location>
</feature>
<dbReference type="SUPFAM" id="SSF52540">
    <property type="entry name" value="P-loop containing nucleoside triphosphate hydrolases"/>
    <property type="match status" value="1"/>
</dbReference>
<feature type="compositionally biased region" description="Low complexity" evidence="6">
    <location>
        <begin position="12"/>
        <end position="27"/>
    </location>
</feature>
<dbReference type="Proteomes" id="UP001165082">
    <property type="component" value="Unassembled WGS sequence"/>
</dbReference>
<feature type="region of interest" description="Disordered" evidence="6">
    <location>
        <begin position="651"/>
        <end position="677"/>
    </location>
</feature>
<dbReference type="PROSITE" id="PS50067">
    <property type="entry name" value="KINESIN_MOTOR_2"/>
    <property type="match status" value="1"/>
</dbReference>
<feature type="region of interest" description="Disordered" evidence="6">
    <location>
        <begin position="45"/>
        <end position="82"/>
    </location>
</feature>
<feature type="binding site" evidence="4">
    <location>
        <begin position="144"/>
        <end position="151"/>
    </location>
    <ligand>
        <name>ATP</name>
        <dbReference type="ChEBI" id="CHEBI:30616"/>
    </ligand>
</feature>
<evidence type="ECO:0000256" key="1">
    <source>
        <dbReference type="ARBA" id="ARBA00022701"/>
    </source>
</evidence>
<dbReference type="GO" id="GO:0005874">
    <property type="term" value="C:microtubule"/>
    <property type="evidence" value="ECO:0007669"/>
    <property type="project" value="UniProtKB-KW"/>
</dbReference>
<feature type="compositionally biased region" description="Basic residues" evidence="6">
    <location>
        <begin position="705"/>
        <end position="716"/>
    </location>
</feature>
<dbReference type="PRINTS" id="PR00380">
    <property type="entry name" value="KINESINHEAVY"/>
</dbReference>